<accession>A0A4R0RU04</accession>
<dbReference type="OrthoDB" id="2441642at2759"/>
<feature type="compositionally biased region" description="Polar residues" evidence="1">
    <location>
        <begin position="1"/>
        <end position="22"/>
    </location>
</feature>
<sequence>MRSYSISSADSFYPSPISSRATSPHPHDAQATPRVSTGMLPPMPPQHSAFMMPKPGPAVGRETIAFVAHPQHWDPALAQQSAAPAPAPPPDMQSAPGDMAHLFTHPASLPYSQTRPGLFTHHTTGSGVGKVRRGGARDPYPRMTTTQFVHLSPSVLSGPMPKLRTQQACETCRRRKAKCSGDRPSCRRCLERGIDCDYAMIDERARAASRRAKITAARMERRANSSNGGVDGFLNVNGQMYLAVDQIPTRGRPRTRPRPELVNGQDESQDMDDDEDGEEETELVVVELPRGQKRRTLLDLLNPVSVHPMSMFKQRSGGEGSTMAMGKQPMMAPIEFPATNPTMAPPSALPVMMDPTLSSSGPSASASACAEATANSPEAPSRKAGHGRISIASLVTSTSSTPDRSHTSHTSHTSTTTPSSIGTGLAASAIDDLSMGWLESAHSSFMSFPTMYAPSAGNVRVGNPAATIADVASLQPTMAMYRSASSTSSSTSEYEEEACGTHPMSRTSSASSTSAEPGTPVMALTPQWLGDGGADDELQGLFERAAISSEAVCVEGEGLGVEGGLGGGSVPTSPVCVAPPYETESGGGDGALPVVGRTRSAPGTAAETLSVGVKPSLIPRAVLSQVTAPPPPTRSSVSGPSGSSGSTPQAPVQPQDTTAAFSPEFSFGSFASGSGDQSAFLDTSLLDEMFNFDEFVIPEDFDLNVGIMGVPSSTAAGNEDADGPVQRSAVCREQNAPSPSSSPVLMATDAPSPAAMESVPSSTSRTSTLGDHSKSIMEEVLSFVASTSSQGVLAGLCSPSLASQGALAASGSGSGLTGSGSCAAELNGAGNGAGAGGLEVSGSGSGSMGDVVMTSPVMVL</sequence>
<feature type="compositionally biased region" description="Low complexity" evidence="1">
    <location>
        <begin position="634"/>
        <end position="648"/>
    </location>
</feature>
<feature type="domain" description="Zn(2)-C6 fungal-type" evidence="2">
    <location>
        <begin position="168"/>
        <end position="198"/>
    </location>
</feature>
<gene>
    <name evidence="3" type="ORF">EIP91_000859</name>
</gene>
<dbReference type="CDD" id="cd00067">
    <property type="entry name" value="GAL4"/>
    <property type="match status" value="1"/>
</dbReference>
<dbReference type="InterPro" id="IPR053181">
    <property type="entry name" value="EcdB-like_regulator"/>
</dbReference>
<feature type="compositionally biased region" description="Low complexity" evidence="1">
    <location>
        <begin position="505"/>
        <end position="515"/>
    </location>
</feature>
<dbReference type="AlphaFoldDB" id="A0A4R0RU04"/>
<dbReference type="GO" id="GO:0000981">
    <property type="term" value="F:DNA-binding transcription factor activity, RNA polymerase II-specific"/>
    <property type="evidence" value="ECO:0007669"/>
    <property type="project" value="InterPro"/>
</dbReference>
<dbReference type="SUPFAM" id="SSF57701">
    <property type="entry name" value="Zn2/Cys6 DNA-binding domain"/>
    <property type="match status" value="1"/>
</dbReference>
<evidence type="ECO:0000256" key="1">
    <source>
        <dbReference type="SAM" id="MobiDB-lite"/>
    </source>
</evidence>
<dbReference type="GO" id="GO:0008270">
    <property type="term" value="F:zinc ion binding"/>
    <property type="evidence" value="ECO:0007669"/>
    <property type="project" value="InterPro"/>
</dbReference>
<feature type="compositionally biased region" description="Acidic residues" evidence="1">
    <location>
        <begin position="267"/>
        <end position="280"/>
    </location>
</feature>
<feature type="region of interest" description="Disordered" evidence="1">
    <location>
        <begin position="1"/>
        <end position="42"/>
    </location>
</feature>
<evidence type="ECO:0000313" key="4">
    <source>
        <dbReference type="Proteomes" id="UP000292702"/>
    </source>
</evidence>
<dbReference type="PANTHER" id="PTHR47785">
    <property type="entry name" value="ZN(II)2CYS6 TRANSCRIPTION FACTOR (EUROFUNG)-RELATED-RELATED"/>
    <property type="match status" value="1"/>
</dbReference>
<feature type="region of interest" description="Disordered" evidence="1">
    <location>
        <begin position="249"/>
        <end position="280"/>
    </location>
</feature>
<dbReference type="PROSITE" id="PS50048">
    <property type="entry name" value="ZN2_CY6_FUNGAL_2"/>
    <property type="match status" value="1"/>
</dbReference>
<feature type="region of interest" description="Disordered" evidence="1">
    <location>
        <begin position="624"/>
        <end position="656"/>
    </location>
</feature>
<dbReference type="Gene3D" id="4.10.240.10">
    <property type="entry name" value="Zn(2)-C6 fungal-type DNA-binding domain"/>
    <property type="match status" value="1"/>
</dbReference>
<proteinExistence type="predicted"/>
<feature type="region of interest" description="Disordered" evidence="1">
    <location>
        <begin position="354"/>
        <end position="423"/>
    </location>
</feature>
<dbReference type="InterPro" id="IPR036864">
    <property type="entry name" value="Zn2-C6_fun-type_DNA-bd_sf"/>
</dbReference>
<protein>
    <recommendedName>
        <fullName evidence="2">Zn(2)-C6 fungal-type domain-containing protein</fullName>
    </recommendedName>
</protein>
<dbReference type="STRING" id="92696.A0A4R0RU04"/>
<evidence type="ECO:0000313" key="3">
    <source>
        <dbReference type="EMBL" id="TCD70953.1"/>
    </source>
</evidence>
<feature type="compositionally biased region" description="Low complexity" evidence="1">
    <location>
        <begin position="396"/>
        <end position="420"/>
    </location>
</feature>
<dbReference type="InterPro" id="IPR001138">
    <property type="entry name" value="Zn2Cys6_DnaBD"/>
</dbReference>
<dbReference type="PROSITE" id="PS00463">
    <property type="entry name" value="ZN2_CY6_FUNGAL_1"/>
    <property type="match status" value="1"/>
</dbReference>
<feature type="compositionally biased region" description="Low complexity" evidence="1">
    <location>
        <begin position="358"/>
        <end position="376"/>
    </location>
</feature>
<feature type="region of interest" description="Disordered" evidence="1">
    <location>
        <begin position="714"/>
        <end position="771"/>
    </location>
</feature>
<dbReference type="SMART" id="SM00066">
    <property type="entry name" value="GAL4"/>
    <property type="match status" value="1"/>
</dbReference>
<name>A0A4R0RU04_9APHY</name>
<comment type="caution">
    <text evidence="3">The sequence shown here is derived from an EMBL/GenBank/DDBJ whole genome shotgun (WGS) entry which is preliminary data.</text>
</comment>
<keyword evidence="4" id="KW-1185">Reference proteome</keyword>
<feature type="compositionally biased region" description="Polar residues" evidence="1">
    <location>
        <begin position="759"/>
        <end position="770"/>
    </location>
</feature>
<evidence type="ECO:0000259" key="2">
    <source>
        <dbReference type="PROSITE" id="PS50048"/>
    </source>
</evidence>
<feature type="region of interest" description="Disordered" evidence="1">
    <location>
        <begin position="484"/>
        <end position="518"/>
    </location>
</feature>
<reference evidence="3 4" key="1">
    <citation type="submission" date="2018-11" db="EMBL/GenBank/DDBJ databases">
        <title>Genome assembly of Steccherinum ochraceum LE-BIN_3174, the white-rot fungus of the Steccherinaceae family (The Residual Polyporoid clade, Polyporales, Basidiomycota).</title>
        <authorList>
            <person name="Fedorova T.V."/>
            <person name="Glazunova O.A."/>
            <person name="Landesman E.O."/>
            <person name="Moiseenko K.V."/>
            <person name="Psurtseva N.V."/>
            <person name="Savinova O.S."/>
            <person name="Shakhova N.V."/>
            <person name="Tyazhelova T.V."/>
            <person name="Vasina D.V."/>
        </authorList>
    </citation>
    <scope>NUCLEOTIDE SEQUENCE [LARGE SCALE GENOMIC DNA]</scope>
    <source>
        <strain evidence="3 4">LE-BIN_3174</strain>
    </source>
</reference>
<dbReference type="EMBL" id="RWJN01000012">
    <property type="protein sequence ID" value="TCD70953.1"/>
    <property type="molecule type" value="Genomic_DNA"/>
</dbReference>
<dbReference type="Pfam" id="PF00172">
    <property type="entry name" value="Zn_clus"/>
    <property type="match status" value="1"/>
</dbReference>
<organism evidence="3 4">
    <name type="scientific">Steccherinum ochraceum</name>
    <dbReference type="NCBI Taxonomy" id="92696"/>
    <lineage>
        <taxon>Eukaryota</taxon>
        <taxon>Fungi</taxon>
        <taxon>Dikarya</taxon>
        <taxon>Basidiomycota</taxon>
        <taxon>Agaricomycotina</taxon>
        <taxon>Agaricomycetes</taxon>
        <taxon>Polyporales</taxon>
        <taxon>Steccherinaceae</taxon>
        <taxon>Steccherinum</taxon>
    </lineage>
</organism>
<feature type="region of interest" description="Disordered" evidence="1">
    <location>
        <begin position="121"/>
        <end position="140"/>
    </location>
</feature>
<dbReference type="Proteomes" id="UP000292702">
    <property type="component" value="Unassembled WGS sequence"/>
</dbReference>